<organism evidence="2 3">
    <name type="scientific">Rhizoclosmatium globosum</name>
    <dbReference type="NCBI Taxonomy" id="329046"/>
    <lineage>
        <taxon>Eukaryota</taxon>
        <taxon>Fungi</taxon>
        <taxon>Fungi incertae sedis</taxon>
        <taxon>Chytridiomycota</taxon>
        <taxon>Chytridiomycota incertae sedis</taxon>
        <taxon>Chytridiomycetes</taxon>
        <taxon>Chytridiales</taxon>
        <taxon>Chytriomycetaceae</taxon>
        <taxon>Rhizoclosmatium</taxon>
    </lineage>
</organism>
<protein>
    <recommendedName>
        <fullName evidence="1">Tc1-like transposase DDE domain-containing protein</fullName>
    </recommendedName>
</protein>
<dbReference type="InterPro" id="IPR036397">
    <property type="entry name" value="RNaseH_sf"/>
</dbReference>
<dbReference type="GO" id="GO:0003676">
    <property type="term" value="F:nucleic acid binding"/>
    <property type="evidence" value="ECO:0007669"/>
    <property type="project" value="InterPro"/>
</dbReference>
<dbReference type="Pfam" id="PF13358">
    <property type="entry name" value="DDE_3"/>
    <property type="match status" value="1"/>
</dbReference>
<evidence type="ECO:0000313" key="3">
    <source>
        <dbReference type="Proteomes" id="UP000193642"/>
    </source>
</evidence>
<accession>A0A1Y2CW67</accession>
<feature type="domain" description="Tc1-like transposase DDE" evidence="1">
    <location>
        <begin position="1192"/>
        <end position="1240"/>
    </location>
</feature>
<dbReference type="Gene3D" id="3.30.420.10">
    <property type="entry name" value="Ribonuclease H-like superfamily/Ribonuclease H"/>
    <property type="match status" value="1"/>
</dbReference>
<proteinExistence type="predicted"/>
<name>A0A1Y2CW67_9FUNG</name>
<keyword evidence="3" id="KW-1185">Reference proteome</keyword>
<sequence>MIAEIEDSETDSDFEDQYDTPTLPVASAIAIQGSELIESICVSVTGFKAHLYLCRPLFESMGLNNLDPGNYAIKVNFNGETVLAITKSQLRRLFMKKSRQFMTVFLDKTMTPVVARVVLALQGLVSTTYSASITAAPEAELPSHSLEREENGTVSNLRSKVREYQNAKRLALQQLSRVQTRLVTYQSVIPTALFKLFVKIRNLDSDDKDHDERFQIITALAKALVTERYHSGVWNYRFVMTQFKYASLNNIKGMAAHYASDPDVREFLDEFVSVCGVSSYNFLRGNGFDTDTQGNYIVSESCGPFFLPDPRTIPNDILDKKEANNTFGLLDERIRDIVSLCKLQTQQVEKEGGVISFGHLTDETDKGNDDVEDRIIRGRLQIFGLCDYGGIEEDPDCPFVLIKGVAKSKRELENILNNHITLIRAIKNELNDGHQMFQPDSAGQWILNLINSTQPHFEQLALIVQDSIKNIQKQIEISKKKLSQKAVATGTENIHGNAALALERKQAQLDQLVSFESAYVSMKPLLCELHDQLIQLKVKPLIATFLADNSNEIINLIEQAARLFLVTTLAIAPRGDSLELHMIGDSHNLGAHIAFSFLASSQNASMCRYIDNFVYDTFEKEGLLLSWKVADGLTIRHTINEGRTRPTTATCVYKNCLIEFHNLIKSDPRVVSATSNKSKVMKSIKADYFKQHWREYLNVISEWKFSTSNCPLLLPKRFEVVATMIAGNNTVPPPKKEEWIRVRNELLSSVVDEPSLVLLNNILNSQQNLEIQGLECKNSSGTKLWLEYLLVICEACAASIVGILSAKEVEEWNLQIYFILTLKRYKDAGVDFFSNLYVPEIRNGKPYVSFYDFQHWEKRFTTAVSLYGWQNELAIVVAENGFSDILPKPIIDDVLDSGETVLNKKEFFNRDKQHVYDAKEFWSESVEAAVDWRGLKSGAEFIRIVREAGEAWDNKGLTDNMREIRLSRLEAVLKAKCLPAFYSQPPSSTVQLNPWSKCKQDRTDGEGRENGIPYAQMVNIISTLEGLRVLLDSLKQEQQVLLAGKEVPVDIPIINHRGLTSNPVESKFSIFRQKEGHTATGRVNSTPSFTATHAAHMLSLREQYIVKRRIQGKRPGYSPYSKSATTYMFYPVTKDIREWCTPDPERPQNEAIPTGKFGKSSFRLLAARLKRSHHIFNPLKASIRSFFSVHSLWIMDGASIHCDANIVYYLRSLGIKVMFLPAYCPFFNPIEIVFGLIKRVLCRIYDEKSGIGLELVVARAMDEFLTRDMSAIFRKCGYTETGFDAGTAFDVDLADMNGFEEEE</sequence>
<evidence type="ECO:0000259" key="1">
    <source>
        <dbReference type="Pfam" id="PF13358"/>
    </source>
</evidence>
<comment type="caution">
    <text evidence="2">The sequence shown here is derived from an EMBL/GenBank/DDBJ whole genome shotgun (WGS) entry which is preliminary data.</text>
</comment>
<evidence type="ECO:0000313" key="2">
    <source>
        <dbReference type="EMBL" id="ORY51261.1"/>
    </source>
</evidence>
<dbReference type="OrthoDB" id="2175505at2759"/>
<dbReference type="InterPro" id="IPR038717">
    <property type="entry name" value="Tc1-like_DDE_dom"/>
</dbReference>
<dbReference type="Proteomes" id="UP000193642">
    <property type="component" value="Unassembled WGS sequence"/>
</dbReference>
<dbReference type="EMBL" id="MCGO01000005">
    <property type="protein sequence ID" value="ORY51261.1"/>
    <property type="molecule type" value="Genomic_DNA"/>
</dbReference>
<reference evidence="2 3" key="1">
    <citation type="submission" date="2016-07" db="EMBL/GenBank/DDBJ databases">
        <title>Pervasive Adenine N6-methylation of Active Genes in Fungi.</title>
        <authorList>
            <consortium name="DOE Joint Genome Institute"/>
            <person name="Mondo S.J."/>
            <person name="Dannebaum R.O."/>
            <person name="Kuo R.C."/>
            <person name="Labutti K."/>
            <person name="Haridas S."/>
            <person name="Kuo A."/>
            <person name="Salamov A."/>
            <person name="Ahrendt S.R."/>
            <person name="Lipzen A."/>
            <person name="Sullivan W."/>
            <person name="Andreopoulos W.B."/>
            <person name="Clum A."/>
            <person name="Lindquist E."/>
            <person name="Daum C."/>
            <person name="Ramamoorthy G.K."/>
            <person name="Gryganskyi A."/>
            <person name="Culley D."/>
            <person name="Magnuson J.K."/>
            <person name="James T.Y."/>
            <person name="O'Malley M.A."/>
            <person name="Stajich J.E."/>
            <person name="Spatafora J.W."/>
            <person name="Visel A."/>
            <person name="Grigoriev I.V."/>
        </authorList>
    </citation>
    <scope>NUCLEOTIDE SEQUENCE [LARGE SCALE GENOMIC DNA]</scope>
    <source>
        <strain evidence="2 3">JEL800</strain>
    </source>
</reference>
<gene>
    <name evidence="2" type="ORF">BCR33DRAFT_846104</name>
</gene>